<dbReference type="InterPro" id="IPR027417">
    <property type="entry name" value="P-loop_NTPase"/>
</dbReference>
<evidence type="ECO:0000259" key="9">
    <source>
        <dbReference type="PROSITE" id="PS50929"/>
    </source>
</evidence>
<evidence type="ECO:0000256" key="5">
    <source>
        <dbReference type="ARBA" id="ARBA00022989"/>
    </source>
</evidence>
<evidence type="ECO:0000256" key="3">
    <source>
        <dbReference type="ARBA" id="ARBA00022741"/>
    </source>
</evidence>
<dbReference type="EMBL" id="JBHSOW010000104">
    <property type="protein sequence ID" value="MFC5652715.1"/>
    <property type="molecule type" value="Genomic_DNA"/>
</dbReference>
<dbReference type="GO" id="GO:0005524">
    <property type="term" value="F:ATP binding"/>
    <property type="evidence" value="ECO:0007669"/>
    <property type="project" value="UniProtKB-KW"/>
</dbReference>
<dbReference type="PANTHER" id="PTHR43394">
    <property type="entry name" value="ATP-DEPENDENT PERMEASE MDL1, MITOCHONDRIAL"/>
    <property type="match status" value="1"/>
</dbReference>
<sequence length="601" mass="66716">MSLRPPAKRITDNHRRSVLSLLKDKTFRNLLSIVKTYKWYYIGAVGSQLLLTAAALFFADTSRRLFDLAPHVPRNTLSQIILMFVCIALSQLVLTFLNNWLRSALNESVVYEMRRSILNHLQRLPLSFHENNHSSNSVNVMNNELEIAKNFIVYDVQRLIALPISFVFVGIYLLSVHPLLGAIAIAIGPLQMVSNLVLKSKFQQAAELQNLVTRDVFFTIGETLHGIREVKANQMEDSVNARMAEIQKRGVAYNVLLTNISTIRSITKDLPGHAGYLTGIGIGAALMTSGDIGVGGLVAFITLLDKVAEPFTVLVDTINNLQRSVSGARRLFEVMDMAEEDTRAGTVLEAGAPAIRYENIGFHYTEGAETLRNLSFTIPAGKSLALVGPSGAGKSTIVKLLYRFYDPQQGRIQVNDRPLQTYAIHSIRERMALVSQDIYLFDGTVAANIEVGKPGASRDEIIRAAKLAQAYAFIELLPNGMDSEIGERGIKLSHGQKQRLSIARAILRDASLLILDEPTSALDVETEASFQRDLGEWASGCTKIIIAHRLSTIRDADYIVFLEHGEAVEFGTAEELLRMNGRFRSYWEKQGREIGEEQSVV</sequence>
<comment type="subcellular location">
    <subcellularLocation>
        <location evidence="1">Cell membrane</location>
        <topology evidence="1">Multi-pass membrane protein</topology>
    </subcellularLocation>
</comment>
<dbReference type="InterPro" id="IPR036640">
    <property type="entry name" value="ABC1_TM_sf"/>
</dbReference>
<dbReference type="InterPro" id="IPR003439">
    <property type="entry name" value="ABC_transporter-like_ATP-bd"/>
</dbReference>
<dbReference type="Gene3D" id="1.20.1560.10">
    <property type="entry name" value="ABC transporter type 1, transmembrane domain"/>
    <property type="match status" value="1"/>
</dbReference>
<dbReference type="RefSeq" id="WP_379191362.1">
    <property type="nucleotide sequence ID" value="NZ_JBHSOW010000104.1"/>
</dbReference>
<feature type="transmembrane region" description="Helical" evidence="7">
    <location>
        <begin position="151"/>
        <end position="173"/>
    </location>
</feature>
<keyword evidence="11" id="KW-1185">Reference proteome</keyword>
<evidence type="ECO:0000259" key="8">
    <source>
        <dbReference type="PROSITE" id="PS50893"/>
    </source>
</evidence>
<dbReference type="PROSITE" id="PS50893">
    <property type="entry name" value="ABC_TRANSPORTER_2"/>
    <property type="match status" value="1"/>
</dbReference>
<keyword evidence="4 10" id="KW-0067">ATP-binding</keyword>
<dbReference type="SUPFAM" id="SSF90123">
    <property type="entry name" value="ABC transporter transmembrane region"/>
    <property type="match status" value="1"/>
</dbReference>
<dbReference type="SUPFAM" id="SSF52540">
    <property type="entry name" value="P-loop containing nucleoside triphosphate hydrolases"/>
    <property type="match status" value="1"/>
</dbReference>
<dbReference type="Proteomes" id="UP001596047">
    <property type="component" value="Unassembled WGS sequence"/>
</dbReference>
<comment type="caution">
    <text evidence="10">The sequence shown here is derived from an EMBL/GenBank/DDBJ whole genome shotgun (WGS) entry which is preliminary data.</text>
</comment>
<proteinExistence type="predicted"/>
<evidence type="ECO:0000256" key="1">
    <source>
        <dbReference type="ARBA" id="ARBA00004651"/>
    </source>
</evidence>
<keyword evidence="6 7" id="KW-0472">Membrane</keyword>
<dbReference type="Pfam" id="PF00664">
    <property type="entry name" value="ABC_membrane"/>
    <property type="match status" value="1"/>
</dbReference>
<evidence type="ECO:0000256" key="7">
    <source>
        <dbReference type="SAM" id="Phobius"/>
    </source>
</evidence>
<name>A0ABW0W4D2_9BACL</name>
<gene>
    <name evidence="10" type="ORF">ACFPYJ_27070</name>
</gene>
<keyword evidence="5 7" id="KW-1133">Transmembrane helix</keyword>
<protein>
    <submittedName>
        <fullName evidence="10">ABC transporter ATP-binding protein</fullName>
    </submittedName>
</protein>
<dbReference type="Gene3D" id="3.40.50.300">
    <property type="entry name" value="P-loop containing nucleotide triphosphate hydrolases"/>
    <property type="match status" value="1"/>
</dbReference>
<accession>A0ABW0W4D2</accession>
<feature type="domain" description="ABC transmembrane type-1" evidence="9">
    <location>
        <begin position="42"/>
        <end position="323"/>
    </location>
</feature>
<feature type="domain" description="ABC transporter" evidence="8">
    <location>
        <begin position="355"/>
        <end position="589"/>
    </location>
</feature>
<keyword evidence="2 7" id="KW-0812">Transmembrane</keyword>
<evidence type="ECO:0000256" key="4">
    <source>
        <dbReference type="ARBA" id="ARBA00022840"/>
    </source>
</evidence>
<dbReference type="PROSITE" id="PS50929">
    <property type="entry name" value="ABC_TM1F"/>
    <property type="match status" value="1"/>
</dbReference>
<evidence type="ECO:0000256" key="2">
    <source>
        <dbReference type="ARBA" id="ARBA00022692"/>
    </source>
</evidence>
<dbReference type="Pfam" id="PF00005">
    <property type="entry name" value="ABC_tran"/>
    <property type="match status" value="1"/>
</dbReference>
<dbReference type="InterPro" id="IPR011527">
    <property type="entry name" value="ABC1_TM_dom"/>
</dbReference>
<evidence type="ECO:0000313" key="10">
    <source>
        <dbReference type="EMBL" id="MFC5652715.1"/>
    </source>
</evidence>
<evidence type="ECO:0000256" key="6">
    <source>
        <dbReference type="ARBA" id="ARBA00023136"/>
    </source>
</evidence>
<keyword evidence="3" id="KW-0547">Nucleotide-binding</keyword>
<dbReference type="InterPro" id="IPR039421">
    <property type="entry name" value="Type_1_exporter"/>
</dbReference>
<organism evidence="10 11">
    <name type="scientific">Paenibacillus solisilvae</name>
    <dbReference type="NCBI Taxonomy" id="2486751"/>
    <lineage>
        <taxon>Bacteria</taxon>
        <taxon>Bacillati</taxon>
        <taxon>Bacillota</taxon>
        <taxon>Bacilli</taxon>
        <taxon>Bacillales</taxon>
        <taxon>Paenibacillaceae</taxon>
        <taxon>Paenibacillus</taxon>
    </lineage>
</organism>
<feature type="transmembrane region" description="Helical" evidence="7">
    <location>
        <begin position="79"/>
        <end position="97"/>
    </location>
</feature>
<feature type="transmembrane region" description="Helical" evidence="7">
    <location>
        <begin position="39"/>
        <end position="59"/>
    </location>
</feature>
<dbReference type="InterPro" id="IPR017871">
    <property type="entry name" value="ABC_transporter-like_CS"/>
</dbReference>
<dbReference type="PANTHER" id="PTHR43394:SF1">
    <property type="entry name" value="ATP-BINDING CASSETTE SUB-FAMILY B MEMBER 10, MITOCHONDRIAL"/>
    <property type="match status" value="1"/>
</dbReference>
<dbReference type="PROSITE" id="PS00211">
    <property type="entry name" value="ABC_TRANSPORTER_1"/>
    <property type="match status" value="1"/>
</dbReference>
<dbReference type="CDD" id="cd07346">
    <property type="entry name" value="ABC_6TM_exporters"/>
    <property type="match status" value="1"/>
</dbReference>
<evidence type="ECO:0000313" key="11">
    <source>
        <dbReference type="Proteomes" id="UP001596047"/>
    </source>
</evidence>
<dbReference type="InterPro" id="IPR003593">
    <property type="entry name" value="AAA+_ATPase"/>
</dbReference>
<reference evidence="11" key="1">
    <citation type="journal article" date="2019" name="Int. J. Syst. Evol. Microbiol.">
        <title>The Global Catalogue of Microorganisms (GCM) 10K type strain sequencing project: providing services to taxonomists for standard genome sequencing and annotation.</title>
        <authorList>
            <consortium name="The Broad Institute Genomics Platform"/>
            <consortium name="The Broad Institute Genome Sequencing Center for Infectious Disease"/>
            <person name="Wu L."/>
            <person name="Ma J."/>
        </authorList>
    </citation>
    <scope>NUCLEOTIDE SEQUENCE [LARGE SCALE GENOMIC DNA]</scope>
    <source>
        <strain evidence="11">CGMCC 1.3240</strain>
    </source>
</reference>
<dbReference type="SMART" id="SM00382">
    <property type="entry name" value="AAA"/>
    <property type="match status" value="1"/>
</dbReference>